<accession>A0ACC2DTG3</accession>
<evidence type="ECO:0000313" key="1">
    <source>
        <dbReference type="EMBL" id="KAJ7557608.1"/>
    </source>
</evidence>
<dbReference type="Proteomes" id="UP001162992">
    <property type="component" value="Chromosome 4"/>
</dbReference>
<name>A0ACC2DTG3_DIPCM</name>
<gene>
    <name evidence="1" type="ORF">O6H91_04G001800</name>
</gene>
<sequence length="526" mass="59035">MVGSSLQLVTVVAMAIMLLVVCFCGYHIVSKRRRALLHLPPGPRPWPVVGNLLQLGKRPHQILYELSKKHGELMYLRLGSVPTIVVSSASMAEQVLKVHDHVFASRPRMNGAKRLLVYDQSGIALAPYGAYLKLLRRICNSKLFTTSRLQGYKNIRMQELKFVMHSIYKDSTGPLTRGGVNIDEKLAIMGLNTISRMMLDKRIAGSVSRENAEFKALFDEGSQLLGSFDIGDFIPYLYWLDPFGYQGRMKKVHRRLDSLLENIIHEHLHYRNEKTDEEISQDLLDVLLTLETDGVDQIHNLSKSSIKAVILDLLIGGSNTASATLNWAMAELLRNPALLQRAQHEIDTTIGNSRIVDESDIPQLKFIVAMVKETFRIHPVVPLLVPRESLETCEISGYTIPRATRVLVNAWAIGRDASVWKKPLDFNPDRFLQESSHVNVLGQDLELIPFGSGRRKCAGMALGLSIVQHTLACLLHCFDWSLPHGHEVDMQEADSAVMGMHKPLLPVPSPRVVTPLYMQQQAYCVS</sequence>
<comment type="caution">
    <text evidence="1">The sequence shown here is derived from an EMBL/GenBank/DDBJ whole genome shotgun (WGS) entry which is preliminary data.</text>
</comment>
<proteinExistence type="predicted"/>
<keyword evidence="2" id="KW-1185">Reference proteome</keyword>
<organism evidence="1 2">
    <name type="scientific">Diphasiastrum complanatum</name>
    <name type="common">Issler's clubmoss</name>
    <name type="synonym">Lycopodium complanatum</name>
    <dbReference type="NCBI Taxonomy" id="34168"/>
    <lineage>
        <taxon>Eukaryota</taxon>
        <taxon>Viridiplantae</taxon>
        <taxon>Streptophyta</taxon>
        <taxon>Embryophyta</taxon>
        <taxon>Tracheophyta</taxon>
        <taxon>Lycopodiopsida</taxon>
        <taxon>Lycopodiales</taxon>
        <taxon>Lycopodiaceae</taxon>
        <taxon>Lycopodioideae</taxon>
        <taxon>Diphasiastrum</taxon>
    </lineage>
</organism>
<reference evidence="2" key="1">
    <citation type="journal article" date="2024" name="Proc. Natl. Acad. Sci. U.S.A.">
        <title>Extraordinary preservation of gene collinearity over three hundred million years revealed in homosporous lycophytes.</title>
        <authorList>
            <person name="Li C."/>
            <person name="Wickell D."/>
            <person name="Kuo L.Y."/>
            <person name="Chen X."/>
            <person name="Nie B."/>
            <person name="Liao X."/>
            <person name="Peng D."/>
            <person name="Ji J."/>
            <person name="Jenkins J."/>
            <person name="Williams M."/>
            <person name="Shu S."/>
            <person name="Plott C."/>
            <person name="Barry K."/>
            <person name="Rajasekar S."/>
            <person name="Grimwood J."/>
            <person name="Han X."/>
            <person name="Sun S."/>
            <person name="Hou Z."/>
            <person name="He W."/>
            <person name="Dai G."/>
            <person name="Sun C."/>
            <person name="Schmutz J."/>
            <person name="Leebens-Mack J.H."/>
            <person name="Li F.W."/>
            <person name="Wang L."/>
        </authorList>
    </citation>
    <scope>NUCLEOTIDE SEQUENCE [LARGE SCALE GENOMIC DNA]</scope>
    <source>
        <strain evidence="2">cv. PW_Plant_1</strain>
    </source>
</reference>
<dbReference type="EMBL" id="CM055095">
    <property type="protein sequence ID" value="KAJ7557608.1"/>
    <property type="molecule type" value="Genomic_DNA"/>
</dbReference>
<protein>
    <submittedName>
        <fullName evidence="1">Uncharacterized protein</fullName>
    </submittedName>
</protein>
<evidence type="ECO:0000313" key="2">
    <source>
        <dbReference type="Proteomes" id="UP001162992"/>
    </source>
</evidence>